<accession>A0A426XIQ6</accession>
<dbReference type="EMBL" id="AMZH03020278">
    <property type="protein sequence ID" value="RRT39332.1"/>
    <property type="molecule type" value="Genomic_DNA"/>
</dbReference>
<gene>
    <name evidence="1" type="ORF">B296_00020317</name>
</gene>
<proteinExistence type="predicted"/>
<organism evidence="1 2">
    <name type="scientific">Ensete ventricosum</name>
    <name type="common">Abyssinian banana</name>
    <name type="synonym">Musa ensete</name>
    <dbReference type="NCBI Taxonomy" id="4639"/>
    <lineage>
        <taxon>Eukaryota</taxon>
        <taxon>Viridiplantae</taxon>
        <taxon>Streptophyta</taxon>
        <taxon>Embryophyta</taxon>
        <taxon>Tracheophyta</taxon>
        <taxon>Spermatophyta</taxon>
        <taxon>Magnoliopsida</taxon>
        <taxon>Liliopsida</taxon>
        <taxon>Zingiberales</taxon>
        <taxon>Musaceae</taxon>
        <taxon>Ensete</taxon>
    </lineage>
</organism>
<sequence length="132" mass="15166">MKEGGKLRDMGKELQVEFSSSSRGRQEKLLDQRWYQFSVSEDRIRNKTKCGWYGGNSLYLVLSRRGIYSILHFEFGCFTFLLENKPNAQNISWSGGYFGTIQESGAILSPFPYLAAEDFVYSPYPAPSTEYE</sequence>
<dbReference type="AlphaFoldDB" id="A0A426XIQ6"/>
<reference evidence="1 2" key="1">
    <citation type="journal article" date="2014" name="Agronomy (Basel)">
        <title>A Draft Genome Sequence for Ensete ventricosum, the Drought-Tolerant Tree Against Hunger.</title>
        <authorList>
            <person name="Harrison J."/>
            <person name="Moore K.A."/>
            <person name="Paszkiewicz K."/>
            <person name="Jones T."/>
            <person name="Grant M."/>
            <person name="Ambacheew D."/>
            <person name="Muzemil S."/>
            <person name="Studholme D.J."/>
        </authorList>
    </citation>
    <scope>NUCLEOTIDE SEQUENCE [LARGE SCALE GENOMIC DNA]</scope>
</reference>
<evidence type="ECO:0000313" key="1">
    <source>
        <dbReference type="EMBL" id="RRT39332.1"/>
    </source>
</evidence>
<protein>
    <submittedName>
        <fullName evidence="1">Uncharacterized protein</fullName>
    </submittedName>
</protein>
<comment type="caution">
    <text evidence="1">The sequence shown here is derived from an EMBL/GenBank/DDBJ whole genome shotgun (WGS) entry which is preliminary data.</text>
</comment>
<evidence type="ECO:0000313" key="2">
    <source>
        <dbReference type="Proteomes" id="UP000287651"/>
    </source>
</evidence>
<name>A0A426XIQ6_ENSVE</name>
<dbReference type="Proteomes" id="UP000287651">
    <property type="component" value="Unassembled WGS sequence"/>
</dbReference>